<evidence type="ECO:0000313" key="2">
    <source>
        <dbReference type="EMBL" id="PLR19194.1"/>
    </source>
</evidence>
<dbReference type="AlphaFoldDB" id="A0A2N5CZE2"/>
<accession>A0A2N5CZE2</accession>
<dbReference type="NCBIfam" id="TIGR03353">
    <property type="entry name" value="VI_chp_4"/>
    <property type="match status" value="1"/>
</dbReference>
<reference evidence="2 3" key="1">
    <citation type="submission" date="2017-12" db="EMBL/GenBank/DDBJ databases">
        <title>The genome sequence of Caulobacter flavus CGMCC1 15093.</title>
        <authorList>
            <person name="Gao J."/>
            <person name="Mao X."/>
            <person name="Sun J."/>
        </authorList>
    </citation>
    <scope>NUCLEOTIDE SEQUENCE [LARGE SCALE GENOMIC DNA]</scope>
    <source>
        <strain evidence="2 3">CGMCC1 15093</strain>
    </source>
</reference>
<keyword evidence="4" id="KW-1185">Reference proteome</keyword>
<dbReference type="OrthoDB" id="9775333at2"/>
<dbReference type="KEGG" id="cfh:C1707_02095"/>
<evidence type="ECO:0000313" key="3">
    <source>
        <dbReference type="Proteomes" id="UP000234483"/>
    </source>
</evidence>
<protein>
    <submittedName>
        <fullName evidence="2">Type VI secretion system baseplate subunit TssK</fullName>
    </submittedName>
</protein>
<dbReference type="EMBL" id="CP026100">
    <property type="protein sequence ID" value="AYV45126.1"/>
    <property type="molecule type" value="Genomic_DNA"/>
</dbReference>
<name>A0A2N5CZE2_9CAUL</name>
<organism evidence="2 3">
    <name type="scientific">Caulobacter flavus</name>
    <dbReference type="NCBI Taxonomy" id="1679497"/>
    <lineage>
        <taxon>Bacteria</taxon>
        <taxon>Pseudomonadati</taxon>
        <taxon>Pseudomonadota</taxon>
        <taxon>Alphaproteobacteria</taxon>
        <taxon>Caulobacterales</taxon>
        <taxon>Caulobacteraceae</taxon>
        <taxon>Caulobacter</taxon>
    </lineage>
</organism>
<dbReference type="PANTHER" id="PTHR35566:SF1">
    <property type="entry name" value="TYPE VI SECRETION SYSTEM BASEPLATE COMPONENT TSSK1"/>
    <property type="match status" value="1"/>
</dbReference>
<sequence>MVSDGRVAWREGLFLRPQHFQQQDRHHDGLLHARTEALRPYPWGVTRLKIDRELASQGLFGLTSCAGVLEDGTPFAFDDGDTRPAAIVIPPDTRDRVIYLTLPRRSAGERLARADLAPNDARYLVYDRQVSDTYASDPRAEDLELSRLNLCLGVSDEQLTGRTLLGVARVREVLNGAIDFDDAYIPPCLDIQPTRLAGYAEHLLARANQQIASLATMAVANIDAGRDALVDFLTLQALNRWGQVLTHLSATRSIHPERLYETFVAMLGDLSGLRENARRVETPPPPYDHKHLAETFEPIHTRLDILISAISNPSVGELPLRLIEPSYYGAHVKDPTMLRNNAFYLAVTADHPLDEIRHHAPMELKIGAAAQIREMVHRSLHGIRLSPASPPPQIRPLSGYAYFELDRTGAEWADLVKSPTFGLHVAGQWPGLKLQLWWVKKDAQ</sequence>
<dbReference type="PANTHER" id="PTHR35566">
    <property type="entry name" value="BLR3599 PROTEIN"/>
    <property type="match status" value="1"/>
</dbReference>
<evidence type="ECO:0000313" key="1">
    <source>
        <dbReference type="EMBL" id="AYV45126.1"/>
    </source>
</evidence>
<dbReference type="EMBL" id="PJRQ01000008">
    <property type="protein sequence ID" value="PLR19194.1"/>
    <property type="molecule type" value="Genomic_DNA"/>
</dbReference>
<evidence type="ECO:0000313" key="4">
    <source>
        <dbReference type="Proteomes" id="UP000281192"/>
    </source>
</evidence>
<dbReference type="Pfam" id="PF05936">
    <property type="entry name" value="T6SS_VasE"/>
    <property type="match status" value="1"/>
</dbReference>
<dbReference type="InterPro" id="IPR010263">
    <property type="entry name" value="T6SS_TssK"/>
</dbReference>
<reference evidence="1 4" key="2">
    <citation type="submission" date="2018-01" db="EMBL/GenBank/DDBJ databases">
        <title>Complete genome sequence of Caulobacter flavus RHGG3.</title>
        <authorList>
            <person name="Yang E."/>
        </authorList>
    </citation>
    <scope>NUCLEOTIDE SEQUENCE [LARGE SCALE GENOMIC DNA]</scope>
    <source>
        <strain evidence="1 4">RHGG3</strain>
    </source>
</reference>
<proteinExistence type="predicted"/>
<gene>
    <name evidence="1" type="ORF">C1707_02095</name>
    <name evidence="2" type="ORF">CFHF_04075</name>
</gene>
<dbReference type="Proteomes" id="UP000234483">
    <property type="component" value="Unassembled WGS sequence"/>
</dbReference>
<dbReference type="Proteomes" id="UP000281192">
    <property type="component" value="Chromosome"/>
</dbReference>